<comment type="caution">
    <text evidence="11">The sequence shown here is derived from an EMBL/GenBank/DDBJ whole genome shotgun (WGS) entry which is preliminary data.</text>
</comment>
<evidence type="ECO:0000256" key="2">
    <source>
        <dbReference type="ARBA" id="ARBA00008842"/>
    </source>
</evidence>
<dbReference type="InterPro" id="IPR001849">
    <property type="entry name" value="PH_domain"/>
</dbReference>
<dbReference type="SUPFAM" id="SSF50729">
    <property type="entry name" value="PH domain-like"/>
    <property type="match status" value="1"/>
</dbReference>
<dbReference type="FunFam" id="2.40.160.120:FF:000001">
    <property type="entry name" value="Oxysterol-binding protein"/>
    <property type="match status" value="1"/>
</dbReference>
<dbReference type="InterPro" id="IPR000648">
    <property type="entry name" value="Oxysterol-bd"/>
</dbReference>
<comment type="subcellular location">
    <subcellularLocation>
        <location evidence="1">Cytoplasm</location>
    </subcellularLocation>
</comment>
<dbReference type="InterPro" id="IPR041680">
    <property type="entry name" value="PH_8"/>
</dbReference>
<gene>
    <name evidence="11" type="primary">Mo04664</name>
    <name evidence="11" type="ORF">E5Q_04664</name>
</gene>
<dbReference type="Proteomes" id="UP000009131">
    <property type="component" value="Unassembled WGS sequence"/>
</dbReference>
<reference evidence="11 12" key="2">
    <citation type="journal article" date="2012" name="Open Biol.">
        <title>Characteristics of nucleosomes and linker DNA regions on the genome of the basidiomycete Mixia osmundae revealed by mono- and dinucleosome mapping.</title>
        <authorList>
            <person name="Nishida H."/>
            <person name="Kondo S."/>
            <person name="Matsumoto T."/>
            <person name="Suzuki Y."/>
            <person name="Yoshikawa H."/>
            <person name="Taylor T.D."/>
            <person name="Sugiyama J."/>
        </authorList>
    </citation>
    <scope>NUCLEOTIDE SEQUENCE [LARGE SCALE GENOMIC DNA]</scope>
    <source>
        <strain evidence="12">CBS 9802 / IAM 14324 / JCM 22182 / KY 12970</strain>
    </source>
</reference>
<evidence type="ECO:0000256" key="8">
    <source>
        <dbReference type="RuleBase" id="RU003844"/>
    </source>
</evidence>
<dbReference type="SMART" id="SM00233">
    <property type="entry name" value="PH"/>
    <property type="match status" value="1"/>
</dbReference>
<feature type="compositionally biased region" description="Basic and acidic residues" evidence="9">
    <location>
        <begin position="290"/>
        <end position="308"/>
    </location>
</feature>
<evidence type="ECO:0000259" key="10">
    <source>
        <dbReference type="PROSITE" id="PS50003"/>
    </source>
</evidence>
<dbReference type="Gene3D" id="3.30.70.3490">
    <property type="match status" value="1"/>
</dbReference>
<dbReference type="PROSITE" id="PS01013">
    <property type="entry name" value="OSBP"/>
    <property type="match status" value="1"/>
</dbReference>
<dbReference type="EMBL" id="BABT02000148">
    <property type="protein sequence ID" value="GAA97984.1"/>
    <property type="molecule type" value="Genomic_DNA"/>
</dbReference>
<evidence type="ECO:0000256" key="9">
    <source>
        <dbReference type="SAM" id="MobiDB-lite"/>
    </source>
</evidence>
<name>G7E574_MIXOS</name>
<dbReference type="GO" id="GO:0032541">
    <property type="term" value="C:cortical endoplasmic reticulum"/>
    <property type="evidence" value="ECO:0007669"/>
    <property type="project" value="TreeGrafter"/>
</dbReference>
<accession>G7E574</accession>
<feature type="compositionally biased region" description="Acidic residues" evidence="9">
    <location>
        <begin position="263"/>
        <end position="289"/>
    </location>
</feature>
<dbReference type="SUPFAM" id="SSF144000">
    <property type="entry name" value="Oxysterol-binding protein-like"/>
    <property type="match status" value="1"/>
</dbReference>
<keyword evidence="12" id="KW-1185">Reference proteome</keyword>
<dbReference type="CDD" id="cd13289">
    <property type="entry name" value="PH_Osh3p_yeast"/>
    <property type="match status" value="1"/>
</dbReference>
<organism evidence="11 12">
    <name type="scientific">Mixia osmundae (strain CBS 9802 / IAM 14324 / JCM 22182 / KY 12970)</name>
    <dbReference type="NCBI Taxonomy" id="764103"/>
    <lineage>
        <taxon>Eukaryota</taxon>
        <taxon>Fungi</taxon>
        <taxon>Dikarya</taxon>
        <taxon>Basidiomycota</taxon>
        <taxon>Pucciniomycotina</taxon>
        <taxon>Mixiomycetes</taxon>
        <taxon>Mixiales</taxon>
        <taxon>Mixiaceae</taxon>
        <taxon>Mixia</taxon>
    </lineage>
</organism>
<dbReference type="RefSeq" id="XP_014571251.1">
    <property type="nucleotide sequence ID" value="XM_014715765.1"/>
</dbReference>
<sequence length="688" mass="76294">MFGRSSDIVLEGYLDKKKQKQYQGFAKRYFWLDNKGVLSYAVNPNSRVRASLFVGLASIVRSSKNKTITIDSGSTIFHCRALSDQDFEKWTKALRRFIGTADDKQGGAAVGEVGSGVDSSKVDLSAIFDTVAKMSLPINEVGDIARQLQSDDLKSSTSGSDTASSNKITQIFKKGHKDHKQNGGANTHELGKQLSQASATLKNQHTTLVNTINAAGPSFPSSGGGKAAYGSRTAIGFDKVKSNGNDSDADSDATYGTAQGAEFDLDDIDDDGAQSDYEAAADDDDDSGSDAEHAGKDEAEHGDADDGVKRRKQLPAPVSGDEFSMFSMLKKNMGKDLSKISFPVSFNEPLSAVQRLAEEMEYTSLIKKAISADDSIERLCYITAFAISQFAGLRYRSSRKPFNPLVGETYELVRKDKDLRFIGEKVSHHPPIMACAADGEKWHYFAHSGGKQKFWGRSLEYIPEGHTELKFKDSEDVFTWNKPSTFVKNIMSGEKYLEISGEMTVKNEHTGEKAVVQFKEGSSWGGADSRNKFDGKIHDKSGKTITEVTGKWSENVTQKTGKDSYKELWKAADWPKDATKYYGFSTFAVQLNEVTDDIKKSLAPTDSRLRPDQRAMEDGDVDKAEETKKTLEDKQREKRKEWESSNSGPQPPQYFEEKDGKWHAKEGESSYWEKRENGKWEDLKIFEA</sequence>
<reference evidence="11 12" key="1">
    <citation type="journal article" date="2011" name="J. Gen. Appl. Microbiol.">
        <title>Draft genome sequencing of the enigmatic basidiomycete Mixia osmundae.</title>
        <authorList>
            <person name="Nishida H."/>
            <person name="Nagatsuka Y."/>
            <person name="Sugiyama J."/>
        </authorList>
    </citation>
    <scope>NUCLEOTIDE SEQUENCE [LARGE SCALE GENOMIC DNA]</scope>
    <source>
        <strain evidence="12">CBS 9802 / IAM 14324 / JCM 22182 / KY 12970</strain>
    </source>
</reference>
<keyword evidence="3" id="KW-0813">Transport</keyword>
<proteinExistence type="inferred from homology"/>
<dbReference type="Gene3D" id="2.30.29.30">
    <property type="entry name" value="Pleckstrin-homology domain (PH domain)/Phosphotyrosine-binding domain (PTB)"/>
    <property type="match status" value="1"/>
</dbReference>
<dbReference type="InParanoid" id="G7E574"/>
<dbReference type="PROSITE" id="PS50003">
    <property type="entry name" value="PH_DOMAIN"/>
    <property type="match status" value="1"/>
</dbReference>
<feature type="region of interest" description="Disordered" evidence="9">
    <location>
        <begin position="602"/>
        <end position="674"/>
    </location>
</feature>
<evidence type="ECO:0000256" key="7">
    <source>
        <dbReference type="ARBA" id="ARBA00023121"/>
    </source>
</evidence>
<dbReference type="GO" id="GO:0005886">
    <property type="term" value="C:plasma membrane"/>
    <property type="evidence" value="ECO:0007669"/>
    <property type="project" value="TreeGrafter"/>
</dbReference>
<keyword evidence="7" id="KW-0446">Lipid-binding</keyword>
<evidence type="ECO:0000313" key="12">
    <source>
        <dbReference type="Proteomes" id="UP000009131"/>
    </source>
</evidence>
<dbReference type="InterPro" id="IPR011993">
    <property type="entry name" value="PH-like_dom_sf"/>
</dbReference>
<dbReference type="GO" id="GO:0034727">
    <property type="term" value="P:piecemeal microautophagy of the nucleus"/>
    <property type="evidence" value="ECO:0007669"/>
    <property type="project" value="TreeGrafter"/>
</dbReference>
<protein>
    <recommendedName>
        <fullName evidence="10">PH domain-containing protein</fullName>
    </recommendedName>
</protein>
<evidence type="ECO:0000256" key="4">
    <source>
        <dbReference type="ARBA" id="ARBA00022490"/>
    </source>
</evidence>
<evidence type="ECO:0000256" key="6">
    <source>
        <dbReference type="ARBA" id="ARBA00023055"/>
    </source>
</evidence>
<dbReference type="GO" id="GO:0032934">
    <property type="term" value="F:sterol binding"/>
    <property type="evidence" value="ECO:0007669"/>
    <property type="project" value="TreeGrafter"/>
</dbReference>
<dbReference type="FunCoup" id="G7E574">
    <property type="interactions" value="102"/>
</dbReference>
<dbReference type="OrthoDB" id="416222at2759"/>
<dbReference type="Gene3D" id="2.40.160.120">
    <property type="match status" value="1"/>
</dbReference>
<comment type="similarity">
    <text evidence="2 8">Belongs to the OSBP family.</text>
</comment>
<feature type="domain" description="PH" evidence="10">
    <location>
        <begin position="7"/>
        <end position="99"/>
    </location>
</feature>
<dbReference type="PANTHER" id="PTHR10972:SF203">
    <property type="entry name" value="OXYSTEROL-BINDING PROTEIN HOMOLOG 3"/>
    <property type="match status" value="1"/>
</dbReference>
<evidence type="ECO:0000313" key="11">
    <source>
        <dbReference type="EMBL" id="GAA97984.1"/>
    </source>
</evidence>
<evidence type="ECO:0000256" key="3">
    <source>
        <dbReference type="ARBA" id="ARBA00022448"/>
    </source>
</evidence>
<feature type="compositionally biased region" description="Basic and acidic residues" evidence="9">
    <location>
        <begin position="607"/>
        <end position="643"/>
    </location>
</feature>
<dbReference type="eggNOG" id="KOG1737">
    <property type="taxonomic scope" value="Eukaryota"/>
</dbReference>
<dbReference type="GO" id="GO:0035621">
    <property type="term" value="P:ER to Golgi ceramide transport"/>
    <property type="evidence" value="ECO:0007669"/>
    <property type="project" value="TreeGrafter"/>
</dbReference>
<dbReference type="Pfam" id="PF01237">
    <property type="entry name" value="Oxysterol_BP"/>
    <property type="match status" value="1"/>
</dbReference>
<dbReference type="GO" id="GO:0097038">
    <property type="term" value="C:perinuclear endoplasmic reticulum"/>
    <property type="evidence" value="ECO:0007669"/>
    <property type="project" value="TreeGrafter"/>
</dbReference>
<dbReference type="PANTHER" id="PTHR10972">
    <property type="entry name" value="OXYSTEROL-BINDING PROTEIN-RELATED"/>
    <property type="match status" value="1"/>
</dbReference>
<dbReference type="GO" id="GO:0120009">
    <property type="term" value="P:intermembrane lipid transfer"/>
    <property type="evidence" value="ECO:0007669"/>
    <property type="project" value="UniProtKB-ARBA"/>
</dbReference>
<evidence type="ECO:0000256" key="5">
    <source>
        <dbReference type="ARBA" id="ARBA00022553"/>
    </source>
</evidence>
<dbReference type="GO" id="GO:0005829">
    <property type="term" value="C:cytosol"/>
    <property type="evidence" value="ECO:0007669"/>
    <property type="project" value="TreeGrafter"/>
</dbReference>
<dbReference type="STRING" id="764103.G7E574"/>
<feature type="compositionally biased region" description="Basic and acidic residues" evidence="9">
    <location>
        <begin position="655"/>
        <end position="674"/>
    </location>
</feature>
<dbReference type="HOGENOM" id="CLU_007105_4_0_1"/>
<feature type="region of interest" description="Disordered" evidence="9">
    <location>
        <begin position="261"/>
        <end position="311"/>
    </location>
</feature>
<dbReference type="OMA" id="SYFVRWV"/>
<dbReference type="GO" id="GO:0006887">
    <property type="term" value="P:exocytosis"/>
    <property type="evidence" value="ECO:0007669"/>
    <property type="project" value="TreeGrafter"/>
</dbReference>
<dbReference type="AlphaFoldDB" id="G7E574"/>
<keyword evidence="4" id="KW-0963">Cytoplasm</keyword>
<evidence type="ECO:0000256" key="1">
    <source>
        <dbReference type="ARBA" id="ARBA00004496"/>
    </source>
</evidence>
<dbReference type="GO" id="GO:0006897">
    <property type="term" value="P:endocytosis"/>
    <property type="evidence" value="ECO:0007669"/>
    <property type="project" value="TreeGrafter"/>
</dbReference>
<dbReference type="Pfam" id="PF15409">
    <property type="entry name" value="PH_8"/>
    <property type="match status" value="1"/>
</dbReference>
<dbReference type="InterPro" id="IPR037239">
    <property type="entry name" value="OSBP_sf"/>
</dbReference>
<dbReference type="InterPro" id="IPR018494">
    <property type="entry name" value="Oxysterol-bd_CS"/>
</dbReference>
<keyword evidence="5" id="KW-0597">Phosphoprotein</keyword>
<keyword evidence="6" id="KW-0445">Lipid transport</keyword>
<dbReference type="GO" id="GO:0030011">
    <property type="term" value="P:maintenance of cell polarity"/>
    <property type="evidence" value="ECO:0007669"/>
    <property type="project" value="TreeGrafter"/>
</dbReference>